<keyword evidence="2" id="KW-1185">Reference proteome</keyword>
<gene>
    <name evidence="1" type="ORF">AVEN_145308_1</name>
</gene>
<organism evidence="1 2">
    <name type="scientific">Araneus ventricosus</name>
    <name type="common">Orbweaver spider</name>
    <name type="synonym">Epeira ventricosa</name>
    <dbReference type="NCBI Taxonomy" id="182803"/>
    <lineage>
        <taxon>Eukaryota</taxon>
        <taxon>Metazoa</taxon>
        <taxon>Ecdysozoa</taxon>
        <taxon>Arthropoda</taxon>
        <taxon>Chelicerata</taxon>
        <taxon>Arachnida</taxon>
        <taxon>Araneae</taxon>
        <taxon>Araneomorphae</taxon>
        <taxon>Entelegynae</taxon>
        <taxon>Araneoidea</taxon>
        <taxon>Araneidae</taxon>
        <taxon>Araneus</taxon>
    </lineage>
</organism>
<evidence type="ECO:0000313" key="1">
    <source>
        <dbReference type="EMBL" id="GBN66170.1"/>
    </source>
</evidence>
<accession>A0A4Y2QSC9</accession>
<protein>
    <submittedName>
        <fullName evidence="1">Uncharacterized protein</fullName>
    </submittedName>
</protein>
<dbReference type="AlphaFoldDB" id="A0A4Y2QSC9"/>
<dbReference type="Proteomes" id="UP000499080">
    <property type="component" value="Unassembled WGS sequence"/>
</dbReference>
<sequence length="91" mass="10389">MPRHKQFGLRKCQRNQFTDMNQKDKCADKELLNASASKRKLISSDLSSANHVDENDKRLCNEESTNIIVDLNVLKTPLNIISKCKHCNSTD</sequence>
<dbReference type="EMBL" id="BGPR01014667">
    <property type="protein sequence ID" value="GBN66170.1"/>
    <property type="molecule type" value="Genomic_DNA"/>
</dbReference>
<name>A0A4Y2QSC9_ARAVE</name>
<proteinExistence type="predicted"/>
<reference evidence="1 2" key="1">
    <citation type="journal article" date="2019" name="Sci. Rep.">
        <title>Orb-weaving spider Araneus ventricosus genome elucidates the spidroin gene catalogue.</title>
        <authorList>
            <person name="Kono N."/>
            <person name="Nakamura H."/>
            <person name="Ohtoshi R."/>
            <person name="Moran D.A.P."/>
            <person name="Shinohara A."/>
            <person name="Yoshida Y."/>
            <person name="Fujiwara M."/>
            <person name="Mori M."/>
            <person name="Tomita M."/>
            <person name="Arakawa K."/>
        </authorList>
    </citation>
    <scope>NUCLEOTIDE SEQUENCE [LARGE SCALE GENOMIC DNA]</scope>
</reference>
<comment type="caution">
    <text evidence="1">The sequence shown here is derived from an EMBL/GenBank/DDBJ whole genome shotgun (WGS) entry which is preliminary data.</text>
</comment>
<evidence type="ECO:0000313" key="2">
    <source>
        <dbReference type="Proteomes" id="UP000499080"/>
    </source>
</evidence>